<keyword evidence="7" id="KW-0560">Oxidoreductase</keyword>
<evidence type="ECO:0000256" key="4">
    <source>
        <dbReference type="ARBA" id="ARBA00022692"/>
    </source>
</evidence>
<dbReference type="PANTHER" id="PTHR47947:SF26">
    <property type="entry name" value="CYTOCHROME P450"/>
    <property type="match status" value="1"/>
</dbReference>
<proteinExistence type="predicted"/>
<keyword evidence="8" id="KW-0408">Iron</keyword>
<dbReference type="PANTHER" id="PTHR47947">
    <property type="entry name" value="CYTOCHROME P450 82C3-RELATED"/>
    <property type="match status" value="1"/>
</dbReference>
<dbReference type="InterPro" id="IPR050651">
    <property type="entry name" value="Plant_Cytochrome_P450_Monoox"/>
</dbReference>
<comment type="cofactor">
    <cofactor evidence="1">
        <name>heme</name>
        <dbReference type="ChEBI" id="CHEBI:30413"/>
    </cofactor>
</comment>
<evidence type="ECO:0008006" key="13">
    <source>
        <dbReference type="Google" id="ProtNLM"/>
    </source>
</evidence>
<evidence type="ECO:0000256" key="9">
    <source>
        <dbReference type="ARBA" id="ARBA00023033"/>
    </source>
</evidence>
<organism evidence="11 12">
    <name type="scientific">Nepenthes gracilis</name>
    <name type="common">Slender pitcher plant</name>
    <dbReference type="NCBI Taxonomy" id="150966"/>
    <lineage>
        <taxon>Eukaryota</taxon>
        <taxon>Viridiplantae</taxon>
        <taxon>Streptophyta</taxon>
        <taxon>Embryophyta</taxon>
        <taxon>Tracheophyta</taxon>
        <taxon>Spermatophyta</taxon>
        <taxon>Magnoliopsida</taxon>
        <taxon>eudicotyledons</taxon>
        <taxon>Gunneridae</taxon>
        <taxon>Pentapetalae</taxon>
        <taxon>Caryophyllales</taxon>
        <taxon>Nepenthaceae</taxon>
        <taxon>Nepenthes</taxon>
    </lineage>
</organism>
<keyword evidence="3" id="KW-0349">Heme</keyword>
<sequence length="118" mass="13644">MRRTAKQLDNIIQGSLEEHKRFRSSRKVNGQQDFIDTMLDILHVPQEKPSSFELDTIINATCLIMPFTLATLLQAFEIMTPSKKQDDPTERFGLMTMKDTPLEVMLTPRLPDELYSDE</sequence>
<reference evidence="11" key="1">
    <citation type="submission" date="2023-05" db="EMBL/GenBank/DDBJ databases">
        <title>Nepenthes gracilis genome sequencing.</title>
        <authorList>
            <person name="Fukushima K."/>
        </authorList>
    </citation>
    <scope>NUCLEOTIDE SEQUENCE</scope>
    <source>
        <strain evidence="11">SING2019-196</strain>
    </source>
</reference>
<evidence type="ECO:0000256" key="1">
    <source>
        <dbReference type="ARBA" id="ARBA00001971"/>
    </source>
</evidence>
<keyword evidence="12" id="KW-1185">Reference proteome</keyword>
<dbReference type="Proteomes" id="UP001279734">
    <property type="component" value="Unassembled WGS sequence"/>
</dbReference>
<dbReference type="GO" id="GO:0046872">
    <property type="term" value="F:metal ion binding"/>
    <property type="evidence" value="ECO:0007669"/>
    <property type="project" value="UniProtKB-KW"/>
</dbReference>
<keyword evidence="4" id="KW-0812">Transmembrane</keyword>
<evidence type="ECO:0000256" key="5">
    <source>
        <dbReference type="ARBA" id="ARBA00022723"/>
    </source>
</evidence>
<keyword evidence="9" id="KW-0503">Monooxygenase</keyword>
<dbReference type="GO" id="GO:0016020">
    <property type="term" value="C:membrane"/>
    <property type="evidence" value="ECO:0007669"/>
    <property type="project" value="UniProtKB-SubCell"/>
</dbReference>
<evidence type="ECO:0000256" key="7">
    <source>
        <dbReference type="ARBA" id="ARBA00023002"/>
    </source>
</evidence>
<evidence type="ECO:0000256" key="2">
    <source>
        <dbReference type="ARBA" id="ARBA00004370"/>
    </source>
</evidence>
<protein>
    <recommendedName>
        <fullName evidence="13">Cytochrome P450</fullName>
    </recommendedName>
</protein>
<evidence type="ECO:0000313" key="12">
    <source>
        <dbReference type="Proteomes" id="UP001279734"/>
    </source>
</evidence>
<accession>A0AAD3TGT9</accession>
<evidence type="ECO:0000256" key="10">
    <source>
        <dbReference type="ARBA" id="ARBA00023136"/>
    </source>
</evidence>
<name>A0AAD3TGT9_NEPGR</name>
<keyword evidence="6" id="KW-1133">Transmembrane helix</keyword>
<evidence type="ECO:0000256" key="8">
    <source>
        <dbReference type="ARBA" id="ARBA00023004"/>
    </source>
</evidence>
<keyword evidence="5" id="KW-0479">Metal-binding</keyword>
<gene>
    <name evidence="11" type="ORF">Nepgr_031488</name>
</gene>
<evidence type="ECO:0000313" key="11">
    <source>
        <dbReference type="EMBL" id="GMH29645.1"/>
    </source>
</evidence>
<evidence type="ECO:0000256" key="6">
    <source>
        <dbReference type="ARBA" id="ARBA00022989"/>
    </source>
</evidence>
<dbReference type="AlphaFoldDB" id="A0AAD3TGT9"/>
<comment type="subcellular location">
    <subcellularLocation>
        <location evidence="2">Membrane</location>
    </subcellularLocation>
</comment>
<dbReference type="GO" id="GO:0004497">
    <property type="term" value="F:monooxygenase activity"/>
    <property type="evidence" value="ECO:0007669"/>
    <property type="project" value="UniProtKB-KW"/>
</dbReference>
<comment type="caution">
    <text evidence="11">The sequence shown here is derived from an EMBL/GenBank/DDBJ whole genome shotgun (WGS) entry which is preliminary data.</text>
</comment>
<dbReference type="EMBL" id="BSYO01000036">
    <property type="protein sequence ID" value="GMH29645.1"/>
    <property type="molecule type" value="Genomic_DNA"/>
</dbReference>
<keyword evidence="10" id="KW-0472">Membrane</keyword>
<evidence type="ECO:0000256" key="3">
    <source>
        <dbReference type="ARBA" id="ARBA00022617"/>
    </source>
</evidence>